<dbReference type="PROSITE" id="PS51186">
    <property type="entry name" value="GNAT"/>
    <property type="match status" value="1"/>
</dbReference>
<dbReference type="SUPFAM" id="SSF55729">
    <property type="entry name" value="Acyl-CoA N-acyltransferases (Nat)"/>
    <property type="match status" value="1"/>
</dbReference>
<dbReference type="AlphaFoldDB" id="A0A4R6U398"/>
<name>A0A4R6U398_9BACI</name>
<sequence length="283" mass="31407">MNVISYKSSAVFLTENREVLENREAENSLLLGLAQLAVDQEKTGQEPLALGSWRVENEAGESVLLLFLSTKNLIIACGTSTPSKGALESAVAQLLNSDLPVSGMVGPRPLTDELAALWETRTSHQKTIAMNQRIYELRKVKRLPGMGRLIQAEPSMLPMAADWTFAFGSVTEGITRDEAEKLVQQGYDRKQLYFWELEGRIVSMAKAARPTTHSMTIGLVYTPPEHRNNGYASSCVAALSQQVLNQGFHYCVLYTDLSNPTSNHIYQDMGYVPVCDSVHYRFS</sequence>
<evidence type="ECO:0000313" key="2">
    <source>
        <dbReference type="EMBL" id="TDQ40860.1"/>
    </source>
</evidence>
<keyword evidence="3" id="KW-1185">Reference proteome</keyword>
<accession>A0A4R6U398</accession>
<dbReference type="Pfam" id="PF00583">
    <property type="entry name" value="Acetyltransf_1"/>
    <property type="match status" value="1"/>
</dbReference>
<reference evidence="2 3" key="1">
    <citation type="submission" date="2019-03" db="EMBL/GenBank/DDBJ databases">
        <title>Genomic Encyclopedia of Type Strains, Phase IV (KMG-IV): sequencing the most valuable type-strain genomes for metagenomic binning, comparative biology and taxonomic classification.</title>
        <authorList>
            <person name="Goeker M."/>
        </authorList>
    </citation>
    <scope>NUCLEOTIDE SEQUENCE [LARGE SCALE GENOMIC DNA]</scope>
    <source>
        <strain evidence="2 3">DSM 28697</strain>
    </source>
</reference>
<organism evidence="2 3">
    <name type="scientific">Aureibacillus halotolerans</name>
    <dbReference type="NCBI Taxonomy" id="1508390"/>
    <lineage>
        <taxon>Bacteria</taxon>
        <taxon>Bacillati</taxon>
        <taxon>Bacillota</taxon>
        <taxon>Bacilli</taxon>
        <taxon>Bacillales</taxon>
        <taxon>Bacillaceae</taxon>
        <taxon>Aureibacillus</taxon>
    </lineage>
</organism>
<protein>
    <recommendedName>
        <fullName evidence="1">N-acetyltransferase domain-containing protein</fullName>
    </recommendedName>
</protein>
<dbReference type="CDD" id="cd04301">
    <property type="entry name" value="NAT_SF"/>
    <property type="match status" value="1"/>
</dbReference>
<evidence type="ECO:0000259" key="1">
    <source>
        <dbReference type="PROSITE" id="PS51186"/>
    </source>
</evidence>
<dbReference type="Proteomes" id="UP000295632">
    <property type="component" value="Unassembled WGS sequence"/>
</dbReference>
<evidence type="ECO:0000313" key="3">
    <source>
        <dbReference type="Proteomes" id="UP000295632"/>
    </source>
</evidence>
<feature type="domain" description="N-acetyltransferase" evidence="1">
    <location>
        <begin position="147"/>
        <end position="283"/>
    </location>
</feature>
<dbReference type="InterPro" id="IPR000182">
    <property type="entry name" value="GNAT_dom"/>
</dbReference>
<comment type="caution">
    <text evidence="2">The sequence shown here is derived from an EMBL/GenBank/DDBJ whole genome shotgun (WGS) entry which is preliminary data.</text>
</comment>
<dbReference type="Gene3D" id="3.40.630.30">
    <property type="match status" value="1"/>
</dbReference>
<dbReference type="InterPro" id="IPR016181">
    <property type="entry name" value="Acyl_CoA_acyltransferase"/>
</dbReference>
<dbReference type="GO" id="GO:0016747">
    <property type="term" value="F:acyltransferase activity, transferring groups other than amino-acyl groups"/>
    <property type="evidence" value="ECO:0007669"/>
    <property type="project" value="InterPro"/>
</dbReference>
<gene>
    <name evidence="2" type="ORF">EV213_105206</name>
</gene>
<proteinExistence type="predicted"/>
<dbReference type="EMBL" id="SNYJ01000005">
    <property type="protein sequence ID" value="TDQ40860.1"/>
    <property type="molecule type" value="Genomic_DNA"/>
</dbReference>